<dbReference type="RefSeq" id="WP_015802510.1">
    <property type="nucleotide sequence ID" value="NC_013093.1"/>
</dbReference>
<dbReference type="HOGENOM" id="CLU_000445_114_76_11"/>
<sequence length="616" mass="65365">MSPERAPDGVEGLLRLAVSADPDVFLLRQRGREVAAGIGMDGQDQIRVASALSDLGRELVRRSEPATVLFGLRADPRPALVIEFGWTGGPATGPGWDTVRRFMDVVAADENGTRVTLVKELSQGRLPPTAEEVGRLRRELAAAAGGDALDELRTQNQELLETLEQLAAQSQELEQLNSELEDTNRGVMALYKELSDELEQTNQGVVALYAELEEKSTQLREAAEARTRFWSTISHELRSPVNSVVGLTRLLAAPGSDPLTEEQRRQVTLVNQAGETLLALVNELMDTAKAESGSLRPRPTPVDLPLVVAQLRGALQTTARTPDVALVVDAPADLPVLVTDETMLVRILRNLLSNGLKFTERGEVRLTVRPDGTGPEPGLRFTVADTGIGIPAEEQQRVFEEFYQVANKLQVGASGTGLGLPYARKLARILGGDLVLTSAPGVGTKVELRLPLGTEDAQPVGTALVVDADGDNRALLTAALDGIADRVAVSADGRDALASARAEVPGLVLLSCDTPLVSGSEVLSVLRQDAVLRGVPVVVTCPDADSAVERTVSRLGAVVLPLAGLTGETVRRAVRDARAAVRALVVSESSARATLPPLGARSLPPGARTLPPGTPR</sequence>
<keyword evidence="4" id="KW-0597">Phosphoprotein</keyword>
<comment type="caution">
    <text evidence="8">Lacks conserved residue(s) required for the propagation of feature annotation.</text>
</comment>
<dbReference type="SUPFAM" id="SSF55874">
    <property type="entry name" value="ATPase domain of HSP90 chaperone/DNA topoisomerase II/histidine kinase"/>
    <property type="match status" value="1"/>
</dbReference>
<evidence type="ECO:0000256" key="9">
    <source>
        <dbReference type="SAM" id="Coils"/>
    </source>
</evidence>
<dbReference type="eggNOG" id="COG0784">
    <property type="taxonomic scope" value="Bacteria"/>
</dbReference>
<dbReference type="GO" id="GO:0000155">
    <property type="term" value="F:phosphorelay sensor kinase activity"/>
    <property type="evidence" value="ECO:0007669"/>
    <property type="project" value="InterPro"/>
</dbReference>
<proteinExistence type="predicted"/>
<dbReference type="SMART" id="SM00388">
    <property type="entry name" value="HisKA"/>
    <property type="match status" value="1"/>
</dbReference>
<dbReference type="PRINTS" id="PR00344">
    <property type="entry name" value="BCTRLSENSOR"/>
</dbReference>
<dbReference type="Proteomes" id="UP000002213">
    <property type="component" value="Chromosome"/>
</dbReference>
<dbReference type="Gene3D" id="3.40.50.2300">
    <property type="match status" value="1"/>
</dbReference>
<dbReference type="GO" id="GO:0005886">
    <property type="term" value="C:plasma membrane"/>
    <property type="evidence" value="ECO:0007669"/>
    <property type="project" value="UniProtKB-SubCell"/>
</dbReference>
<dbReference type="Gene3D" id="3.30.565.10">
    <property type="entry name" value="Histidine kinase-like ATPase, C-terminal domain"/>
    <property type="match status" value="1"/>
</dbReference>
<feature type="domain" description="Response regulatory" evidence="12">
    <location>
        <begin position="462"/>
        <end position="578"/>
    </location>
</feature>
<gene>
    <name evidence="13" type="ordered locus">Amir_3740</name>
</gene>
<dbReference type="CDD" id="cd00156">
    <property type="entry name" value="REC"/>
    <property type="match status" value="1"/>
</dbReference>
<dbReference type="InterPro" id="IPR036890">
    <property type="entry name" value="HATPase_C_sf"/>
</dbReference>
<comment type="subcellular location">
    <subcellularLocation>
        <location evidence="2">Cell membrane</location>
    </subcellularLocation>
</comment>
<keyword evidence="6 13" id="KW-0418">Kinase</keyword>
<dbReference type="CDD" id="cd00082">
    <property type="entry name" value="HisKA"/>
    <property type="match status" value="1"/>
</dbReference>
<name>C6WD04_ACTMD</name>
<organism evidence="13 14">
    <name type="scientific">Actinosynnema mirum (strain ATCC 29888 / DSM 43827 / JCM 3225 / NBRC 14064 / NCIMB 13271 / NRRL B-12336 / IMRU 3971 / 101)</name>
    <dbReference type="NCBI Taxonomy" id="446462"/>
    <lineage>
        <taxon>Bacteria</taxon>
        <taxon>Bacillati</taxon>
        <taxon>Actinomycetota</taxon>
        <taxon>Actinomycetes</taxon>
        <taxon>Pseudonocardiales</taxon>
        <taxon>Pseudonocardiaceae</taxon>
        <taxon>Actinosynnema</taxon>
    </lineage>
</organism>
<evidence type="ECO:0000256" key="7">
    <source>
        <dbReference type="ARBA" id="ARBA00023012"/>
    </source>
</evidence>
<dbReference type="EMBL" id="CP001630">
    <property type="protein sequence ID" value="ACU37623.1"/>
    <property type="molecule type" value="Genomic_DNA"/>
</dbReference>
<dbReference type="InterPro" id="IPR011006">
    <property type="entry name" value="CheY-like_superfamily"/>
</dbReference>
<keyword evidence="7" id="KW-0902">Two-component regulatory system</keyword>
<protein>
    <recommendedName>
        <fullName evidence="3">histidine kinase</fullName>
        <ecNumber evidence="3">2.7.13.3</ecNumber>
    </recommendedName>
</protein>
<keyword evidence="9" id="KW-0175">Coiled coil</keyword>
<dbReference type="PROSITE" id="PS50109">
    <property type="entry name" value="HIS_KIN"/>
    <property type="match status" value="1"/>
</dbReference>
<dbReference type="InterPro" id="IPR050736">
    <property type="entry name" value="Sensor_HK_Regulatory"/>
</dbReference>
<dbReference type="SUPFAM" id="SSF47384">
    <property type="entry name" value="Homodimeric domain of signal transducing histidine kinase"/>
    <property type="match status" value="1"/>
</dbReference>
<evidence type="ECO:0000313" key="13">
    <source>
        <dbReference type="EMBL" id="ACU37623.1"/>
    </source>
</evidence>
<feature type="region of interest" description="Disordered" evidence="10">
    <location>
        <begin position="596"/>
        <end position="616"/>
    </location>
</feature>
<dbReference type="SUPFAM" id="SSF52172">
    <property type="entry name" value="CheY-like"/>
    <property type="match status" value="1"/>
</dbReference>
<dbReference type="KEGG" id="ami:Amir_3740"/>
<dbReference type="PANTHER" id="PTHR43711">
    <property type="entry name" value="TWO-COMPONENT HISTIDINE KINASE"/>
    <property type="match status" value="1"/>
</dbReference>
<evidence type="ECO:0000313" key="14">
    <source>
        <dbReference type="Proteomes" id="UP000002213"/>
    </source>
</evidence>
<dbReference type="InterPro" id="IPR003661">
    <property type="entry name" value="HisK_dim/P_dom"/>
</dbReference>
<dbReference type="STRING" id="446462.Amir_3740"/>
<dbReference type="InterPro" id="IPR003594">
    <property type="entry name" value="HATPase_dom"/>
</dbReference>
<dbReference type="Pfam" id="PF02518">
    <property type="entry name" value="HATPase_c"/>
    <property type="match status" value="1"/>
</dbReference>
<dbReference type="PANTHER" id="PTHR43711:SF31">
    <property type="entry name" value="HISTIDINE KINASE"/>
    <property type="match status" value="1"/>
</dbReference>
<evidence type="ECO:0000256" key="4">
    <source>
        <dbReference type="ARBA" id="ARBA00022553"/>
    </source>
</evidence>
<dbReference type="CDD" id="cd16922">
    <property type="entry name" value="HATPase_EvgS-ArcB-TorS-like"/>
    <property type="match status" value="1"/>
</dbReference>
<dbReference type="Gene3D" id="1.10.287.130">
    <property type="match status" value="1"/>
</dbReference>
<dbReference type="Pfam" id="PF00512">
    <property type="entry name" value="HisKA"/>
    <property type="match status" value="1"/>
</dbReference>
<reference evidence="13 14" key="1">
    <citation type="journal article" date="2009" name="Stand. Genomic Sci.">
        <title>Complete genome sequence of Actinosynnema mirum type strain (101).</title>
        <authorList>
            <person name="Land M."/>
            <person name="Lapidus A."/>
            <person name="Mayilraj S."/>
            <person name="Chen F."/>
            <person name="Copeland A."/>
            <person name="Del Rio T.G."/>
            <person name="Nolan M."/>
            <person name="Lucas S."/>
            <person name="Tice H."/>
            <person name="Cheng J.F."/>
            <person name="Chertkov O."/>
            <person name="Bruce D."/>
            <person name="Goodwin L."/>
            <person name="Pitluck S."/>
            <person name="Rohde M."/>
            <person name="Goker M."/>
            <person name="Pati A."/>
            <person name="Ivanova N."/>
            <person name="Mavromatis K."/>
            <person name="Chen A."/>
            <person name="Palaniappan K."/>
            <person name="Hauser L."/>
            <person name="Chang Y.J."/>
            <person name="Jeffries C.C."/>
            <person name="Brettin T."/>
            <person name="Detter J.C."/>
            <person name="Han C."/>
            <person name="Chain P."/>
            <person name="Tindall B.J."/>
            <person name="Bristow J."/>
            <person name="Eisen J.A."/>
            <person name="Markowitz V."/>
            <person name="Hugenholtz P."/>
            <person name="Kyrpides N.C."/>
            <person name="Klenk H.P."/>
        </authorList>
    </citation>
    <scope>NUCLEOTIDE SEQUENCE [LARGE SCALE GENOMIC DNA]</scope>
    <source>
        <strain evidence="14">ATCC 29888 / DSM 43827 / JCM 3225 / NBRC 14064 / NCIMB 13271 / NRRL B-12336 / IMRU 3971 / 101</strain>
    </source>
</reference>
<dbReference type="InterPro" id="IPR005467">
    <property type="entry name" value="His_kinase_dom"/>
</dbReference>
<keyword evidence="14" id="KW-1185">Reference proteome</keyword>
<dbReference type="PROSITE" id="PS50110">
    <property type="entry name" value="RESPONSE_REGULATORY"/>
    <property type="match status" value="1"/>
</dbReference>
<dbReference type="SMART" id="SM00387">
    <property type="entry name" value="HATPase_c"/>
    <property type="match status" value="1"/>
</dbReference>
<dbReference type="EC" id="2.7.13.3" evidence="3"/>
<dbReference type="InterPro" id="IPR036097">
    <property type="entry name" value="HisK_dim/P_sf"/>
</dbReference>
<accession>C6WD04</accession>
<evidence type="ECO:0000256" key="3">
    <source>
        <dbReference type="ARBA" id="ARBA00012438"/>
    </source>
</evidence>
<keyword evidence="5" id="KW-0808">Transferase</keyword>
<dbReference type="InterPro" id="IPR004358">
    <property type="entry name" value="Sig_transdc_His_kin-like_C"/>
</dbReference>
<evidence type="ECO:0000259" key="12">
    <source>
        <dbReference type="PROSITE" id="PS50110"/>
    </source>
</evidence>
<dbReference type="InterPro" id="IPR001789">
    <property type="entry name" value="Sig_transdc_resp-reg_receiver"/>
</dbReference>
<feature type="domain" description="Histidine kinase" evidence="11">
    <location>
        <begin position="232"/>
        <end position="454"/>
    </location>
</feature>
<evidence type="ECO:0000256" key="1">
    <source>
        <dbReference type="ARBA" id="ARBA00000085"/>
    </source>
</evidence>
<feature type="coiled-coil region" evidence="9">
    <location>
        <begin position="149"/>
        <end position="215"/>
    </location>
</feature>
<dbReference type="eggNOG" id="COG2205">
    <property type="taxonomic scope" value="Bacteria"/>
</dbReference>
<dbReference type="AlphaFoldDB" id="C6WD04"/>
<evidence type="ECO:0000259" key="11">
    <source>
        <dbReference type="PROSITE" id="PS50109"/>
    </source>
</evidence>
<evidence type="ECO:0000256" key="6">
    <source>
        <dbReference type="ARBA" id="ARBA00022777"/>
    </source>
</evidence>
<evidence type="ECO:0000256" key="8">
    <source>
        <dbReference type="PROSITE-ProRule" id="PRU00169"/>
    </source>
</evidence>
<evidence type="ECO:0000256" key="2">
    <source>
        <dbReference type="ARBA" id="ARBA00004236"/>
    </source>
</evidence>
<evidence type="ECO:0000256" key="5">
    <source>
        <dbReference type="ARBA" id="ARBA00022679"/>
    </source>
</evidence>
<comment type="catalytic activity">
    <reaction evidence="1">
        <text>ATP + protein L-histidine = ADP + protein N-phospho-L-histidine.</text>
        <dbReference type="EC" id="2.7.13.3"/>
    </reaction>
</comment>
<evidence type="ECO:0000256" key="10">
    <source>
        <dbReference type="SAM" id="MobiDB-lite"/>
    </source>
</evidence>